<feature type="transmembrane region" description="Helical" evidence="1">
    <location>
        <begin position="184"/>
        <end position="204"/>
    </location>
</feature>
<keyword evidence="1" id="KW-0812">Transmembrane</keyword>
<evidence type="ECO:0000256" key="1">
    <source>
        <dbReference type="SAM" id="Phobius"/>
    </source>
</evidence>
<keyword evidence="1" id="KW-0472">Membrane</keyword>
<feature type="transmembrane region" description="Helical" evidence="1">
    <location>
        <begin position="80"/>
        <end position="100"/>
    </location>
</feature>
<dbReference type="Proteomes" id="UP001287286">
    <property type="component" value="Unassembled WGS sequence"/>
</dbReference>
<name>A0ABR0BZ85_PURLI</name>
<evidence type="ECO:0000313" key="2">
    <source>
        <dbReference type="EMBL" id="KAK4089414.1"/>
    </source>
</evidence>
<keyword evidence="3" id="KW-1185">Reference proteome</keyword>
<sequence>MDVSTRNGAVAATAVFTALQVAATGLCVYLQSSRAAGYLRFYAVIPFGIYGGFSIQMSFKKRYGPDGATSRIGPVWVSQGIHGLVGIFLIPWAFIGFYVVRRLRRWVVYKSAWDWDERMQWSANFYLALLDACYAACIITAIVLGSRFTPWNYSRCDEYRVYDSWPIERDGGNDDCRQMLTSQIMAVLVLLVLCAQFTLIIPVASLPSTLRAPLFYFYRFLRLRRPAAAHHHPPPSHAWQHDAVSEKAPLLLPERPSLETAFRHDAIAASLARYMHFDDVANVSRTSKAMSRAVFAPSVANAADDDDSCRRGRDAAAVARLDMLCEATCSDSGGGSLKSECWACAKVICEGCHSQRTHLTEPRTTAHLTKCHALCTRCYIRRPGARPAPFLGSWNPDDLAAQHGIACKRLILKAKTPLVGPVFVCPSCAKLTVEEVVRVREERDVASMRMALGRRVRCLRCERALPKGRRRWWVCGIEYHECHWAGHEAY</sequence>
<reference evidence="2 3" key="1">
    <citation type="journal article" date="2024" name="Microbiol. Resour. Announc.">
        <title>Genome annotations for the ascomycete fungi Trichoderma harzianum, Trichoderma aggressivum, and Purpureocillium lilacinum.</title>
        <authorList>
            <person name="Beijen E.P.W."/>
            <person name="Ohm R.A."/>
        </authorList>
    </citation>
    <scope>NUCLEOTIDE SEQUENCE [LARGE SCALE GENOMIC DNA]</scope>
    <source>
        <strain evidence="2 3">CBS 150709</strain>
    </source>
</reference>
<keyword evidence="1" id="KW-1133">Transmembrane helix</keyword>
<organism evidence="2 3">
    <name type="scientific">Purpureocillium lilacinum</name>
    <name type="common">Paecilomyces lilacinus</name>
    <dbReference type="NCBI Taxonomy" id="33203"/>
    <lineage>
        <taxon>Eukaryota</taxon>
        <taxon>Fungi</taxon>
        <taxon>Dikarya</taxon>
        <taxon>Ascomycota</taxon>
        <taxon>Pezizomycotina</taxon>
        <taxon>Sordariomycetes</taxon>
        <taxon>Hypocreomycetidae</taxon>
        <taxon>Hypocreales</taxon>
        <taxon>Ophiocordycipitaceae</taxon>
        <taxon>Purpureocillium</taxon>
    </lineage>
</organism>
<feature type="transmembrane region" description="Helical" evidence="1">
    <location>
        <begin position="125"/>
        <end position="145"/>
    </location>
</feature>
<protein>
    <submittedName>
        <fullName evidence="2">Uncharacterized protein</fullName>
    </submittedName>
</protein>
<dbReference type="EMBL" id="JAWRVI010000020">
    <property type="protein sequence ID" value="KAK4089414.1"/>
    <property type="molecule type" value="Genomic_DNA"/>
</dbReference>
<feature type="transmembrane region" description="Helical" evidence="1">
    <location>
        <begin position="39"/>
        <end position="59"/>
    </location>
</feature>
<comment type="caution">
    <text evidence="2">The sequence shown here is derived from an EMBL/GenBank/DDBJ whole genome shotgun (WGS) entry which is preliminary data.</text>
</comment>
<proteinExistence type="predicted"/>
<accession>A0ABR0BZ85</accession>
<gene>
    <name evidence="2" type="ORF">Purlil1_6403</name>
</gene>
<evidence type="ECO:0000313" key="3">
    <source>
        <dbReference type="Proteomes" id="UP001287286"/>
    </source>
</evidence>